<reference evidence="14" key="2">
    <citation type="submission" date="2025-08" db="UniProtKB">
        <authorList>
            <consortium name="Ensembl"/>
        </authorList>
    </citation>
    <scope>IDENTIFICATION</scope>
</reference>
<dbReference type="Proteomes" id="UP000008912">
    <property type="component" value="Unassembled WGS sequence"/>
</dbReference>
<comment type="function">
    <text evidence="1">Putative pheromone receptor.</text>
</comment>
<dbReference type="FunFam" id="1.20.1070.10:FF:000033">
    <property type="entry name" value="Vomeronasal type-1 receptor"/>
    <property type="match status" value="1"/>
</dbReference>
<keyword evidence="11" id="KW-0325">Glycoprotein</keyword>
<feature type="transmembrane region" description="Helical" evidence="13">
    <location>
        <begin position="127"/>
        <end position="150"/>
    </location>
</feature>
<keyword evidence="10 13" id="KW-0675">Receptor</keyword>
<reference evidence="14 15" key="1">
    <citation type="journal article" date="2010" name="Nature">
        <title>The sequence and de novo assembly of the giant panda genome.</title>
        <authorList>
            <person name="Li R."/>
            <person name="Fan W."/>
            <person name="Tian G."/>
            <person name="Zhu H."/>
            <person name="He L."/>
            <person name="Cai J."/>
            <person name="Huang Q."/>
            <person name="Cai Q."/>
            <person name="Li B."/>
            <person name="Bai Y."/>
            <person name="Zhang Z."/>
            <person name="Zhang Y."/>
            <person name="Wang W."/>
            <person name="Li J."/>
            <person name="Wei F."/>
            <person name="Li H."/>
            <person name="Jian M."/>
            <person name="Li J."/>
            <person name="Zhang Z."/>
            <person name="Nielsen R."/>
            <person name="Li D."/>
            <person name="Gu W."/>
            <person name="Yang Z."/>
            <person name="Xuan Z."/>
            <person name="Ryder O.A."/>
            <person name="Leung F.C."/>
            <person name="Zhou Y."/>
            <person name="Cao J."/>
            <person name="Sun X."/>
            <person name="Fu Y."/>
            <person name="Fang X."/>
            <person name="Guo X."/>
            <person name="Wang B."/>
            <person name="Hou R."/>
            <person name="Shen F."/>
            <person name="Mu B."/>
            <person name="Ni P."/>
            <person name="Lin R."/>
            <person name="Qian W."/>
            <person name="Wang G."/>
            <person name="Yu C."/>
            <person name="Nie W."/>
            <person name="Wang J."/>
            <person name="Wu Z."/>
            <person name="Liang H."/>
            <person name="Min J."/>
            <person name="Wu Q."/>
            <person name="Cheng S."/>
            <person name="Ruan J."/>
            <person name="Wang M."/>
            <person name="Shi Z."/>
            <person name="Wen M."/>
            <person name="Liu B."/>
            <person name="Ren X."/>
            <person name="Zheng H."/>
            <person name="Dong D."/>
            <person name="Cook K."/>
            <person name="Shan G."/>
            <person name="Zhang H."/>
            <person name="Kosiol C."/>
            <person name="Xie X."/>
            <person name="Lu Z."/>
            <person name="Zheng H."/>
            <person name="Li Y."/>
            <person name="Steiner C.C."/>
            <person name="Lam T.T."/>
            <person name="Lin S."/>
            <person name="Zhang Q."/>
            <person name="Li G."/>
            <person name="Tian J."/>
            <person name="Gong T."/>
            <person name="Liu H."/>
            <person name="Zhang D."/>
            <person name="Fang L."/>
            <person name="Ye C."/>
            <person name="Zhang J."/>
            <person name="Hu W."/>
            <person name="Xu A."/>
            <person name="Ren Y."/>
            <person name="Zhang G."/>
            <person name="Bruford M.W."/>
            <person name="Li Q."/>
            <person name="Ma L."/>
            <person name="Guo Y."/>
            <person name="An N."/>
            <person name="Hu Y."/>
            <person name="Zheng Y."/>
            <person name="Shi Y."/>
            <person name="Li Z."/>
            <person name="Liu Q."/>
            <person name="Chen Y."/>
            <person name="Zhao J."/>
            <person name="Qu N."/>
            <person name="Zhao S."/>
            <person name="Tian F."/>
            <person name="Wang X."/>
            <person name="Wang H."/>
            <person name="Xu L."/>
            <person name="Liu X."/>
            <person name="Vinar T."/>
            <person name="Wang Y."/>
            <person name="Lam T.W."/>
            <person name="Yiu S.M."/>
            <person name="Liu S."/>
            <person name="Zhang H."/>
            <person name="Li D."/>
            <person name="Huang Y."/>
            <person name="Wang X."/>
            <person name="Yang G."/>
            <person name="Jiang Z."/>
            <person name="Wang J."/>
            <person name="Qin N."/>
            <person name="Li L."/>
            <person name="Li J."/>
            <person name="Bolund L."/>
            <person name="Kristiansen K."/>
            <person name="Wong G.K."/>
            <person name="Olson M."/>
            <person name="Zhang X."/>
            <person name="Li S."/>
            <person name="Yang H."/>
            <person name="Wang J."/>
            <person name="Wang J."/>
        </authorList>
    </citation>
    <scope>NUCLEOTIDE SEQUENCE [LARGE SCALE GENOMIC DNA]</scope>
</reference>
<feature type="transmembrane region" description="Helical" evidence="13">
    <location>
        <begin position="253"/>
        <end position="273"/>
    </location>
</feature>
<dbReference type="Gene3D" id="1.20.1070.10">
    <property type="entry name" value="Rhodopsin 7-helix transmembrane proteins"/>
    <property type="match status" value="1"/>
</dbReference>
<evidence type="ECO:0000256" key="9">
    <source>
        <dbReference type="ARBA" id="ARBA00023136"/>
    </source>
</evidence>
<organism evidence="14 15">
    <name type="scientific">Ailuropoda melanoleuca</name>
    <name type="common">Giant panda</name>
    <dbReference type="NCBI Taxonomy" id="9646"/>
    <lineage>
        <taxon>Eukaryota</taxon>
        <taxon>Metazoa</taxon>
        <taxon>Chordata</taxon>
        <taxon>Craniata</taxon>
        <taxon>Vertebrata</taxon>
        <taxon>Euteleostomi</taxon>
        <taxon>Mammalia</taxon>
        <taxon>Eutheria</taxon>
        <taxon>Laurasiatheria</taxon>
        <taxon>Carnivora</taxon>
        <taxon>Caniformia</taxon>
        <taxon>Ursidae</taxon>
        <taxon>Ailuropoda</taxon>
    </lineage>
</organism>
<dbReference type="GO" id="GO:0016503">
    <property type="term" value="F:pheromone receptor activity"/>
    <property type="evidence" value="ECO:0007669"/>
    <property type="project" value="InterPro"/>
</dbReference>
<dbReference type="InParanoid" id="G1LUM4"/>
<dbReference type="PANTHER" id="PTHR24062">
    <property type="entry name" value="VOMERONASAL TYPE-1 RECEPTOR"/>
    <property type="match status" value="1"/>
</dbReference>
<dbReference type="GO" id="GO:0019236">
    <property type="term" value="P:response to pheromone"/>
    <property type="evidence" value="ECO:0007669"/>
    <property type="project" value="UniProtKB-KW"/>
</dbReference>
<dbReference type="Pfam" id="PF03402">
    <property type="entry name" value="V1R"/>
    <property type="match status" value="1"/>
</dbReference>
<reference evidence="14" key="3">
    <citation type="submission" date="2025-09" db="UniProtKB">
        <authorList>
            <consortium name="Ensembl"/>
        </authorList>
    </citation>
    <scope>IDENTIFICATION</scope>
</reference>
<sequence length="288" mass="32704">HASKDLIIGIIFLSRTTVGIVGNFCHLYHYLFLYHTECRVRSIYLILKHLTISNSLVILSKGVPQTVAASGSNHFFSKFGCRLLLYVQRVSRGVSISTTCLLSVFQTIMISPMNACWKDLQAKAPEYVGFSISLCWLMHVFVNLIFHVYLLHVSGKWTPEIVTAPLSALLIIFSEFLFSGLMIWASGSMTFILHRHRQRVQHIHRPNNVSPRPSAESRATQSKLVLVSTFVSFYFLSSIFHACVALTYNPRWWLVNTTAVISVCFPDVSPFLFMRQDSTIRSILKIVV</sequence>
<dbReference type="HOGENOM" id="CLU_058641_1_0_1"/>
<keyword evidence="9 13" id="KW-0472">Membrane</keyword>
<feature type="transmembrane region" description="Helical" evidence="13">
    <location>
        <begin position="170"/>
        <end position="193"/>
    </location>
</feature>
<evidence type="ECO:0000313" key="14">
    <source>
        <dbReference type="Ensembl" id="ENSAMEP00000010773.2"/>
    </source>
</evidence>
<keyword evidence="6 13" id="KW-0812">Transmembrane</keyword>
<evidence type="ECO:0000256" key="13">
    <source>
        <dbReference type="RuleBase" id="RU364061"/>
    </source>
</evidence>
<dbReference type="AlphaFoldDB" id="G1LUM4"/>
<evidence type="ECO:0000256" key="5">
    <source>
        <dbReference type="ARBA" id="ARBA00022507"/>
    </source>
</evidence>
<name>G1LUM4_AILME</name>
<evidence type="ECO:0000256" key="8">
    <source>
        <dbReference type="ARBA" id="ARBA00023040"/>
    </source>
</evidence>
<evidence type="ECO:0000256" key="3">
    <source>
        <dbReference type="ARBA" id="ARBA00010663"/>
    </source>
</evidence>
<dbReference type="InterPro" id="IPR004072">
    <property type="entry name" value="Vmron_rcpt_1"/>
</dbReference>
<keyword evidence="12 13" id="KW-0807">Transducer</keyword>
<protein>
    <recommendedName>
        <fullName evidence="13">Vomeronasal type-1 receptor</fullName>
    </recommendedName>
</protein>
<keyword evidence="15" id="KW-1185">Reference proteome</keyword>
<keyword evidence="7 13" id="KW-1133">Transmembrane helix</keyword>
<comment type="subcellular location">
    <subcellularLocation>
        <location evidence="2 13">Cell membrane</location>
        <topology evidence="2 13">Multi-pass membrane protein</topology>
    </subcellularLocation>
</comment>
<feature type="transmembrane region" description="Helical" evidence="13">
    <location>
        <begin position="224"/>
        <end position="247"/>
    </location>
</feature>
<dbReference type="STRING" id="9646.ENSAMEP00000010773"/>
<evidence type="ECO:0000256" key="2">
    <source>
        <dbReference type="ARBA" id="ARBA00004651"/>
    </source>
</evidence>
<evidence type="ECO:0000256" key="4">
    <source>
        <dbReference type="ARBA" id="ARBA00022475"/>
    </source>
</evidence>
<evidence type="ECO:0000256" key="11">
    <source>
        <dbReference type="ARBA" id="ARBA00023180"/>
    </source>
</evidence>
<feature type="transmembrane region" description="Helical" evidence="13">
    <location>
        <begin position="6"/>
        <end position="31"/>
    </location>
</feature>
<keyword evidence="4 13" id="KW-1003">Cell membrane</keyword>
<dbReference type="SUPFAM" id="SSF81321">
    <property type="entry name" value="Family A G protein-coupled receptor-like"/>
    <property type="match status" value="1"/>
</dbReference>
<dbReference type="eggNOG" id="ENOG502RD1P">
    <property type="taxonomic scope" value="Eukaryota"/>
</dbReference>
<comment type="similarity">
    <text evidence="3 13">Belongs to the G-protein coupled receptor 1 family.</text>
</comment>
<keyword evidence="8 13" id="KW-0297">G-protein coupled receptor</keyword>
<evidence type="ECO:0000256" key="7">
    <source>
        <dbReference type="ARBA" id="ARBA00022989"/>
    </source>
</evidence>
<evidence type="ECO:0000256" key="1">
    <source>
        <dbReference type="ARBA" id="ARBA00003878"/>
    </source>
</evidence>
<proteinExistence type="inferred from homology"/>
<evidence type="ECO:0000313" key="15">
    <source>
        <dbReference type="Proteomes" id="UP000008912"/>
    </source>
</evidence>
<evidence type="ECO:0000256" key="12">
    <source>
        <dbReference type="ARBA" id="ARBA00023224"/>
    </source>
</evidence>
<dbReference type="GeneTree" id="ENSGT00960000186612"/>
<evidence type="ECO:0000256" key="6">
    <source>
        <dbReference type="ARBA" id="ARBA00022692"/>
    </source>
</evidence>
<dbReference type="GO" id="GO:0005886">
    <property type="term" value="C:plasma membrane"/>
    <property type="evidence" value="ECO:0007669"/>
    <property type="project" value="UniProtKB-SubCell"/>
</dbReference>
<accession>G1LUM4</accession>
<evidence type="ECO:0000256" key="10">
    <source>
        <dbReference type="ARBA" id="ARBA00023170"/>
    </source>
</evidence>
<keyword evidence="5 13" id="KW-0589">Pheromone response</keyword>
<dbReference type="Ensembl" id="ENSAMET00000011235.2">
    <property type="protein sequence ID" value="ENSAMEP00000010773.2"/>
    <property type="gene ID" value="ENSAMEG00000010257.2"/>
</dbReference>